<proteinExistence type="predicted"/>
<organism evidence="1">
    <name type="scientific">viral metagenome</name>
    <dbReference type="NCBI Taxonomy" id="1070528"/>
    <lineage>
        <taxon>unclassified sequences</taxon>
        <taxon>metagenomes</taxon>
        <taxon>organismal metagenomes</taxon>
    </lineage>
</organism>
<evidence type="ECO:0000313" key="1">
    <source>
        <dbReference type="EMBL" id="QHT01250.1"/>
    </source>
</evidence>
<dbReference type="EMBL" id="MN739367">
    <property type="protein sequence ID" value="QHT01250.1"/>
    <property type="molecule type" value="Genomic_DNA"/>
</dbReference>
<accession>A0A6C0CBQ1</accession>
<sequence length="358" mass="40716">MTTKLPRTRILANKNLSRNTRTAKSNLKKDMTALNTICDKYNVKELTFRSVQFITTDGTITTVQHNTIKGNINNGIFLIESPSTAVTLNQIYDIVKIKDDKKNRDLQKKIEAQNKSKPEVERLNKQIIKDLQTLKAANTTDDQIDNLVNIAENAVDELAEKVVDVVTDNLIENEIADKVTDLIENEIADKVTDLIENEIADKVTDLIENEVADEMTDTSIEKVADESINLSDQTAANNVIQPKINKKTAKMTGNKFFRNFMKDIKGKFRLSFQDEYEYCEFRKEATDLVVEGVNIHKINIPNDVLSYYIVIGNMQMKRIVIKQIDPAYGADDIIDEHNEFMNKVQKTNDDVPDLVNID</sequence>
<protein>
    <submittedName>
        <fullName evidence="1">Uncharacterized protein</fullName>
    </submittedName>
</protein>
<name>A0A6C0CBQ1_9ZZZZ</name>
<reference evidence="1" key="1">
    <citation type="journal article" date="2020" name="Nature">
        <title>Giant virus diversity and host interactions through global metagenomics.</title>
        <authorList>
            <person name="Schulz F."/>
            <person name="Roux S."/>
            <person name="Paez-Espino D."/>
            <person name="Jungbluth S."/>
            <person name="Walsh D.A."/>
            <person name="Denef V.J."/>
            <person name="McMahon K.D."/>
            <person name="Konstantinidis K.T."/>
            <person name="Eloe-Fadrosh E.A."/>
            <person name="Kyrpides N.C."/>
            <person name="Woyke T."/>
        </authorList>
    </citation>
    <scope>NUCLEOTIDE SEQUENCE</scope>
    <source>
        <strain evidence="1">GVMAG-M-3300020192-26</strain>
    </source>
</reference>
<dbReference type="AlphaFoldDB" id="A0A6C0CBQ1"/>